<accession>A0A816RYU8</accession>
<keyword evidence="4" id="KW-1185">Reference proteome</keyword>
<dbReference type="Proteomes" id="UP000663866">
    <property type="component" value="Unassembled WGS sequence"/>
</dbReference>
<sequence length="78" mass="8577">MSLVHAAYIMKKNIDVLKQQHDYLSQEQASIQNAIQHIQSAALAGPAGQGFPAWWAQPGGIDWQQIPTIIAGLRVQLD</sequence>
<name>A0A816RYU8_9BILA</name>
<evidence type="ECO:0000313" key="3">
    <source>
        <dbReference type="Proteomes" id="UP000663856"/>
    </source>
</evidence>
<evidence type="ECO:0000313" key="4">
    <source>
        <dbReference type="Proteomes" id="UP000663866"/>
    </source>
</evidence>
<gene>
    <name evidence="2" type="ORF">OVN521_LOCUS46637</name>
    <name evidence="1" type="ORF">WKI299_LOCUS16361</name>
</gene>
<dbReference type="AlphaFoldDB" id="A0A816RYU8"/>
<dbReference type="EMBL" id="CAJNRF010006503">
    <property type="protein sequence ID" value="CAF2081545.1"/>
    <property type="molecule type" value="Genomic_DNA"/>
</dbReference>
<dbReference type="Proteomes" id="UP000663856">
    <property type="component" value="Unassembled WGS sequence"/>
</dbReference>
<reference evidence="1" key="1">
    <citation type="submission" date="2021-02" db="EMBL/GenBank/DDBJ databases">
        <authorList>
            <person name="Nowell W R."/>
        </authorList>
    </citation>
    <scope>NUCLEOTIDE SEQUENCE</scope>
</reference>
<protein>
    <submittedName>
        <fullName evidence="1">Uncharacterized protein</fullName>
    </submittedName>
</protein>
<feature type="non-terminal residue" evidence="1">
    <location>
        <position position="78"/>
    </location>
</feature>
<evidence type="ECO:0000313" key="1">
    <source>
        <dbReference type="EMBL" id="CAF2081545.1"/>
    </source>
</evidence>
<dbReference type="EMBL" id="CAJOBG010084793">
    <property type="protein sequence ID" value="CAF4644631.1"/>
    <property type="molecule type" value="Genomic_DNA"/>
</dbReference>
<evidence type="ECO:0000313" key="2">
    <source>
        <dbReference type="EMBL" id="CAF4644631.1"/>
    </source>
</evidence>
<organism evidence="1 3">
    <name type="scientific">Rotaria magnacalcarata</name>
    <dbReference type="NCBI Taxonomy" id="392030"/>
    <lineage>
        <taxon>Eukaryota</taxon>
        <taxon>Metazoa</taxon>
        <taxon>Spiralia</taxon>
        <taxon>Gnathifera</taxon>
        <taxon>Rotifera</taxon>
        <taxon>Eurotatoria</taxon>
        <taxon>Bdelloidea</taxon>
        <taxon>Philodinida</taxon>
        <taxon>Philodinidae</taxon>
        <taxon>Rotaria</taxon>
    </lineage>
</organism>
<proteinExistence type="predicted"/>
<comment type="caution">
    <text evidence="1">The sequence shown here is derived from an EMBL/GenBank/DDBJ whole genome shotgun (WGS) entry which is preliminary data.</text>
</comment>